<dbReference type="GO" id="GO:0005886">
    <property type="term" value="C:plasma membrane"/>
    <property type="evidence" value="ECO:0007669"/>
    <property type="project" value="UniProtKB-SubCell"/>
</dbReference>
<dbReference type="CDD" id="cd00637">
    <property type="entry name" value="7tm_classA_rhodopsin-like"/>
    <property type="match status" value="1"/>
</dbReference>
<evidence type="ECO:0000256" key="5">
    <source>
        <dbReference type="ARBA" id="ARBA00023040"/>
    </source>
</evidence>
<evidence type="ECO:0000256" key="11">
    <source>
        <dbReference type="SAM" id="Phobius"/>
    </source>
</evidence>
<evidence type="ECO:0000313" key="14">
    <source>
        <dbReference type="Proteomes" id="UP001152320"/>
    </source>
</evidence>
<dbReference type="PROSITE" id="PS50262">
    <property type="entry name" value="G_PROTEIN_RECEP_F1_2"/>
    <property type="match status" value="1"/>
</dbReference>
<comment type="subcellular location">
    <subcellularLocation>
        <location evidence="1">Cell membrane</location>
        <topology evidence="1">Multi-pass membrane protein</topology>
    </subcellularLocation>
</comment>
<dbReference type="InterPro" id="IPR017452">
    <property type="entry name" value="GPCR_Rhodpsn_7TM"/>
</dbReference>
<feature type="transmembrane region" description="Helical" evidence="11">
    <location>
        <begin position="191"/>
        <end position="213"/>
    </location>
</feature>
<organism evidence="13 14">
    <name type="scientific">Holothuria leucospilota</name>
    <name type="common">Black long sea cucumber</name>
    <name type="synonym">Mertensiothuria leucospilota</name>
    <dbReference type="NCBI Taxonomy" id="206669"/>
    <lineage>
        <taxon>Eukaryota</taxon>
        <taxon>Metazoa</taxon>
        <taxon>Echinodermata</taxon>
        <taxon>Eleutherozoa</taxon>
        <taxon>Echinozoa</taxon>
        <taxon>Holothuroidea</taxon>
        <taxon>Aspidochirotacea</taxon>
        <taxon>Aspidochirotida</taxon>
        <taxon>Holothuriidae</taxon>
        <taxon>Holothuria</taxon>
    </lineage>
</organism>
<proteinExistence type="predicted"/>
<evidence type="ECO:0000313" key="13">
    <source>
        <dbReference type="EMBL" id="KAJ8038987.1"/>
    </source>
</evidence>
<feature type="domain" description="G-protein coupled receptors family 1 profile" evidence="12">
    <location>
        <begin position="63"/>
        <end position="300"/>
    </location>
</feature>
<dbReference type="Pfam" id="PF00001">
    <property type="entry name" value="7tm_1"/>
    <property type="match status" value="1"/>
</dbReference>
<evidence type="ECO:0000259" key="12">
    <source>
        <dbReference type="PROSITE" id="PS50262"/>
    </source>
</evidence>
<sequence>MNSISTDLTYVTSDDVIVDINETTPTNSPNCGENRNGWDCDESPGINLILLLRFGICGLGFLFNIIVLILQIKIRSYDRTQYVFAMILTISDIVHVVNVFAETYFFLQSHTGQPPSWCSAIAFASSLLSYLSIVAVAVDRYLALCVIPLKYKHAVTIQKYWLIIAFMFLFSLICGYSFFSSVSHSAISLTYTSVIAPTVIISVTCIVYVRLVYLVSKSLREIKVSSNRKRHRNGQTKRLIVAFATILVANFACNIPQSLFSLYIVLQPPDNRYNIFKHAVLRNWIYNIQTFHTCVNPIIFWYQVLVKEVHLPLFSTLCKVIRATESRTDSPKESTDAKRSKKLFTSFRPELSQPNSLLAR</sequence>
<keyword evidence="6 11" id="KW-0472">Membrane</keyword>
<feature type="region of interest" description="Disordered" evidence="10">
    <location>
        <begin position="328"/>
        <end position="360"/>
    </location>
</feature>
<evidence type="ECO:0000256" key="9">
    <source>
        <dbReference type="ARBA" id="ARBA00023224"/>
    </source>
</evidence>
<name>A0A9Q1C5G3_HOLLE</name>
<keyword evidence="3 11" id="KW-0812">Transmembrane</keyword>
<dbReference type="PANTHER" id="PTHR24246">
    <property type="entry name" value="OLFACTORY RECEPTOR AND ADENOSINE RECEPTOR"/>
    <property type="match status" value="1"/>
</dbReference>
<gene>
    <name evidence="13" type="ORF">HOLleu_16564</name>
</gene>
<keyword evidence="14" id="KW-1185">Reference proteome</keyword>
<evidence type="ECO:0000256" key="1">
    <source>
        <dbReference type="ARBA" id="ARBA00004651"/>
    </source>
</evidence>
<evidence type="ECO:0000256" key="3">
    <source>
        <dbReference type="ARBA" id="ARBA00022692"/>
    </source>
</evidence>
<comment type="caution">
    <text evidence="13">The sequence shown here is derived from an EMBL/GenBank/DDBJ whole genome shotgun (WGS) entry which is preliminary data.</text>
</comment>
<evidence type="ECO:0000256" key="2">
    <source>
        <dbReference type="ARBA" id="ARBA00022475"/>
    </source>
</evidence>
<dbReference type="OrthoDB" id="5984596at2759"/>
<dbReference type="GO" id="GO:0004930">
    <property type="term" value="F:G protein-coupled receptor activity"/>
    <property type="evidence" value="ECO:0007669"/>
    <property type="project" value="UniProtKB-KW"/>
</dbReference>
<feature type="transmembrane region" description="Helical" evidence="11">
    <location>
        <begin position="239"/>
        <end position="266"/>
    </location>
</feature>
<feature type="transmembrane region" description="Helical" evidence="11">
    <location>
        <begin position="161"/>
        <end position="179"/>
    </location>
</feature>
<dbReference type="PANTHER" id="PTHR24246:SF27">
    <property type="entry name" value="ADENOSINE RECEPTOR, ISOFORM A"/>
    <property type="match status" value="1"/>
</dbReference>
<protein>
    <submittedName>
        <fullName evidence="13">Melanocyte-stimulating hormone receptor</fullName>
    </submittedName>
</protein>
<reference evidence="13" key="1">
    <citation type="submission" date="2021-10" db="EMBL/GenBank/DDBJ databases">
        <title>Tropical sea cucumber genome reveals ecological adaptation and Cuvierian tubules defense mechanism.</title>
        <authorList>
            <person name="Chen T."/>
        </authorList>
    </citation>
    <scope>NUCLEOTIDE SEQUENCE</scope>
    <source>
        <strain evidence="13">Nanhai2018</strain>
        <tissue evidence="13">Muscle</tissue>
    </source>
</reference>
<dbReference type="EMBL" id="JAIZAY010000007">
    <property type="protein sequence ID" value="KAJ8038987.1"/>
    <property type="molecule type" value="Genomic_DNA"/>
</dbReference>
<accession>A0A9Q1C5G3</accession>
<dbReference type="InterPro" id="IPR000276">
    <property type="entry name" value="GPCR_Rhodpsn"/>
</dbReference>
<keyword evidence="5" id="KW-0297">G-protein coupled receptor</keyword>
<feature type="compositionally biased region" description="Basic and acidic residues" evidence="10">
    <location>
        <begin position="328"/>
        <end position="338"/>
    </location>
</feature>
<dbReference type="SUPFAM" id="SSF81321">
    <property type="entry name" value="Family A G protein-coupled receptor-like"/>
    <property type="match status" value="1"/>
</dbReference>
<feature type="transmembrane region" description="Helical" evidence="11">
    <location>
        <begin position="48"/>
        <end position="70"/>
    </location>
</feature>
<evidence type="ECO:0000256" key="7">
    <source>
        <dbReference type="ARBA" id="ARBA00023170"/>
    </source>
</evidence>
<dbReference type="AlphaFoldDB" id="A0A9Q1C5G3"/>
<evidence type="ECO:0000256" key="6">
    <source>
        <dbReference type="ARBA" id="ARBA00023136"/>
    </source>
</evidence>
<keyword evidence="9" id="KW-0807">Transducer</keyword>
<dbReference type="PROSITE" id="PS00237">
    <property type="entry name" value="G_PROTEIN_RECEP_F1_1"/>
    <property type="match status" value="1"/>
</dbReference>
<feature type="transmembrane region" description="Helical" evidence="11">
    <location>
        <begin position="82"/>
        <end position="107"/>
    </location>
</feature>
<dbReference type="Proteomes" id="UP001152320">
    <property type="component" value="Chromosome 7"/>
</dbReference>
<feature type="transmembrane region" description="Helical" evidence="11">
    <location>
        <begin position="127"/>
        <end position="149"/>
    </location>
</feature>
<keyword evidence="8" id="KW-0325">Glycoprotein</keyword>
<keyword evidence="2" id="KW-1003">Cell membrane</keyword>
<keyword evidence="4 11" id="KW-1133">Transmembrane helix</keyword>
<evidence type="ECO:0000256" key="8">
    <source>
        <dbReference type="ARBA" id="ARBA00023180"/>
    </source>
</evidence>
<keyword evidence="7 13" id="KW-0675">Receptor</keyword>
<evidence type="ECO:0000256" key="10">
    <source>
        <dbReference type="SAM" id="MobiDB-lite"/>
    </source>
</evidence>
<dbReference type="Gene3D" id="1.20.1070.10">
    <property type="entry name" value="Rhodopsin 7-helix transmembrane proteins"/>
    <property type="match status" value="1"/>
</dbReference>
<evidence type="ECO:0000256" key="4">
    <source>
        <dbReference type="ARBA" id="ARBA00022989"/>
    </source>
</evidence>